<reference evidence="3" key="1">
    <citation type="journal article" date="2019" name="Int. J. Syst. Evol. Microbiol.">
        <title>The Global Catalogue of Microorganisms (GCM) 10K type strain sequencing project: providing services to taxonomists for standard genome sequencing and annotation.</title>
        <authorList>
            <consortium name="The Broad Institute Genomics Platform"/>
            <consortium name="The Broad Institute Genome Sequencing Center for Infectious Disease"/>
            <person name="Wu L."/>
            <person name="Ma J."/>
        </authorList>
    </citation>
    <scope>NUCLEOTIDE SEQUENCE [LARGE SCALE GENOMIC DNA]</scope>
    <source>
        <strain evidence="3">CCUG 54522</strain>
    </source>
</reference>
<organism evidence="2 3">
    <name type="scientific">Nocardioides hankookensis</name>
    <dbReference type="NCBI Taxonomy" id="443157"/>
    <lineage>
        <taxon>Bacteria</taxon>
        <taxon>Bacillati</taxon>
        <taxon>Actinomycetota</taxon>
        <taxon>Actinomycetes</taxon>
        <taxon>Propionibacteriales</taxon>
        <taxon>Nocardioidaceae</taxon>
        <taxon>Nocardioides</taxon>
    </lineage>
</organism>
<name>A0ABW1LHX1_9ACTN</name>
<protein>
    <submittedName>
        <fullName evidence="2">Uncharacterized protein</fullName>
    </submittedName>
</protein>
<accession>A0ABW1LHX1</accession>
<feature type="signal peptide" evidence="1">
    <location>
        <begin position="1"/>
        <end position="22"/>
    </location>
</feature>
<sequence length="376" mass="39997">MRLSTKVAIAALATFVAAGVGAARASAGSAPGTLVRPSDLPVGPDSPAAWLDYPAAHLVRSGHDPIPLDRPGAVPSALLEASGGWLIPYTVLTGRTPPSVMVLVDDAGHTRDVARSPGLLQLVTRDGGSFVTAQRVHGHGERLTVLRQFRISDGTLLGSRRIVHQRRGHLGDLAVLQATSRRVLLERTMQVGERNRAVRYTTMWWTPATGKVDVVWQTTQDRSDTVVVRSAASLVSHTIAARDEHSGQTVRDLRTGRKLWHLPGRERAAEFSPAGDVLLTTTAPSGPNAVRVLRTRDARTGDLLATYRGTLSGRSSGWESASTYLVAGGDGIRRVEGDPVWSNPATIRCSVTTGSCERVANLPAGTSLARPTGTGY</sequence>
<keyword evidence="3" id="KW-1185">Reference proteome</keyword>
<feature type="chain" id="PRO_5046792811" evidence="1">
    <location>
        <begin position="23"/>
        <end position="376"/>
    </location>
</feature>
<dbReference type="Proteomes" id="UP001596135">
    <property type="component" value="Unassembled WGS sequence"/>
</dbReference>
<dbReference type="RefSeq" id="WP_379152602.1">
    <property type="nucleotide sequence ID" value="NZ_JBHSRJ010000004.1"/>
</dbReference>
<dbReference type="EMBL" id="JBHSRJ010000004">
    <property type="protein sequence ID" value="MFC6042953.1"/>
    <property type="molecule type" value="Genomic_DNA"/>
</dbReference>
<dbReference type="InterPro" id="IPR011047">
    <property type="entry name" value="Quinoprotein_ADH-like_sf"/>
</dbReference>
<evidence type="ECO:0000313" key="3">
    <source>
        <dbReference type="Proteomes" id="UP001596135"/>
    </source>
</evidence>
<comment type="caution">
    <text evidence="2">The sequence shown here is derived from an EMBL/GenBank/DDBJ whole genome shotgun (WGS) entry which is preliminary data.</text>
</comment>
<proteinExistence type="predicted"/>
<evidence type="ECO:0000256" key="1">
    <source>
        <dbReference type="SAM" id="SignalP"/>
    </source>
</evidence>
<keyword evidence="1" id="KW-0732">Signal</keyword>
<gene>
    <name evidence="2" type="ORF">ACFPYL_07700</name>
</gene>
<evidence type="ECO:0000313" key="2">
    <source>
        <dbReference type="EMBL" id="MFC6042953.1"/>
    </source>
</evidence>
<dbReference type="SUPFAM" id="SSF50998">
    <property type="entry name" value="Quinoprotein alcohol dehydrogenase-like"/>
    <property type="match status" value="1"/>
</dbReference>